<sequence length="525" mass="59584">MEQIPRTALHDTRVHSKSRPGKQRPLSLPVARKTSQGRSVAKGKGTKRLQPPPPRHKKPKQKQRSQPRAVDSPPPLPPIPVRIRDWCDRFPVGWNQHLIPDNTLYLCPESWLPWMHYQRLDCPLNTEMSGRLWPAITQLITVIYLLDLRHQRGLHLSSQAQDLLLAMWQQQAASFGLVCPEEVKTSLFLCKTALANHSPLTGQQKHFLMQFIACRTIQAGLKTDIFLLMGNLPVQAPAMHHRDMGVAANDQQTIIDQGVRLFGNHGPQVVSAMIESVDREDDTPPPAGCGIPDQVWRLAITFQRIWYPQTTVDLSREFNVGREDKLNSEYFSTIMGYLFGSNSSLNEARKHKLALLLDMAQYNKQVNLTLHDTPINWRDWLLTFQHGKHALPEQEGSLLPLHTQHAPLQPLFPAPVFYQPTSSTTPTEQVVYEESCPQTPGEEENGMDWDYQPPRPQPPSRPQRYSRHSISGRPLSESESDDDYDSSNPPLPTVSRISAANKRMPVGRKQMTHPPILESDSEDDL</sequence>
<evidence type="ECO:0000313" key="3">
    <source>
        <dbReference type="Proteomes" id="UP000196573"/>
    </source>
</evidence>
<evidence type="ECO:0000313" key="2">
    <source>
        <dbReference type="EMBL" id="SMA47045.1"/>
    </source>
</evidence>
<reference evidence="2 3" key="1">
    <citation type="submission" date="2017-03" db="EMBL/GenBank/DDBJ databases">
        <authorList>
            <person name="Afonso C.L."/>
            <person name="Miller P.J."/>
            <person name="Scott M.A."/>
            <person name="Spackman E."/>
            <person name="Goraichik I."/>
            <person name="Dimitrov K.M."/>
            <person name="Suarez D.L."/>
            <person name="Swayne D.E."/>
        </authorList>
    </citation>
    <scope>NUCLEOTIDE SEQUENCE [LARGE SCALE GENOMIC DNA]</scope>
    <source>
        <strain evidence="2">SB41UT1</strain>
    </source>
</reference>
<evidence type="ECO:0000256" key="1">
    <source>
        <dbReference type="SAM" id="MobiDB-lite"/>
    </source>
</evidence>
<keyword evidence="3" id="KW-1185">Reference proteome</keyword>
<dbReference type="RefSeq" id="WP_087109966.1">
    <property type="nucleotide sequence ID" value="NZ_CBCSCN010000003.1"/>
</dbReference>
<dbReference type="Proteomes" id="UP000196573">
    <property type="component" value="Unassembled WGS sequence"/>
</dbReference>
<proteinExistence type="predicted"/>
<feature type="region of interest" description="Disordered" evidence="1">
    <location>
        <begin position="1"/>
        <end position="77"/>
    </location>
</feature>
<organism evidence="2 3">
    <name type="scientific">Parendozoicomonas haliclonae</name>
    <dbReference type="NCBI Taxonomy" id="1960125"/>
    <lineage>
        <taxon>Bacteria</taxon>
        <taxon>Pseudomonadati</taxon>
        <taxon>Pseudomonadota</taxon>
        <taxon>Gammaproteobacteria</taxon>
        <taxon>Oceanospirillales</taxon>
        <taxon>Endozoicomonadaceae</taxon>
        <taxon>Parendozoicomonas</taxon>
    </lineage>
</organism>
<dbReference type="EMBL" id="FWPT01000005">
    <property type="protein sequence ID" value="SMA47045.1"/>
    <property type="molecule type" value="Genomic_DNA"/>
</dbReference>
<protein>
    <submittedName>
        <fullName evidence="2">Uncharacterized protein</fullName>
    </submittedName>
</protein>
<name>A0A1X7AK84_9GAMM</name>
<feature type="compositionally biased region" description="Basic residues" evidence="1">
    <location>
        <begin position="54"/>
        <end position="65"/>
    </location>
</feature>
<dbReference type="OrthoDB" id="9817226at2"/>
<accession>A0A1X7AK84</accession>
<feature type="region of interest" description="Disordered" evidence="1">
    <location>
        <begin position="417"/>
        <end position="525"/>
    </location>
</feature>
<gene>
    <name evidence="2" type="ORF">EHSB41UT_02292</name>
</gene>
<dbReference type="AlphaFoldDB" id="A0A1X7AK84"/>
<feature type="compositionally biased region" description="Polar residues" evidence="1">
    <location>
        <begin position="419"/>
        <end position="428"/>
    </location>
</feature>